<evidence type="ECO:0000256" key="7">
    <source>
        <dbReference type="ARBA" id="ARBA00032903"/>
    </source>
</evidence>
<evidence type="ECO:0000256" key="4">
    <source>
        <dbReference type="ARBA" id="ARBA00013043"/>
    </source>
</evidence>
<dbReference type="GO" id="GO:0005737">
    <property type="term" value="C:cytoplasm"/>
    <property type="evidence" value="ECO:0007669"/>
    <property type="project" value="TreeGrafter"/>
</dbReference>
<evidence type="ECO:0000256" key="1">
    <source>
        <dbReference type="ARBA" id="ARBA00001353"/>
    </source>
</evidence>
<dbReference type="EMBL" id="JACHIG010000005">
    <property type="protein sequence ID" value="MBB5033106.1"/>
    <property type="molecule type" value="Genomic_DNA"/>
</dbReference>
<feature type="domain" description="Dihydroneopterin aldolase/epimerase" evidence="8">
    <location>
        <begin position="7"/>
        <end position="116"/>
    </location>
</feature>
<evidence type="ECO:0000256" key="3">
    <source>
        <dbReference type="ARBA" id="ARBA00005708"/>
    </source>
</evidence>
<evidence type="ECO:0000313" key="10">
    <source>
        <dbReference type="Proteomes" id="UP000590740"/>
    </source>
</evidence>
<dbReference type="AlphaFoldDB" id="A0A7W7YBE8"/>
<evidence type="ECO:0000259" key="8">
    <source>
        <dbReference type="SMART" id="SM00905"/>
    </source>
</evidence>
<comment type="caution">
    <text evidence="9">The sequence shown here is derived from an EMBL/GenBank/DDBJ whole genome shotgun (WGS) entry which is preliminary data.</text>
</comment>
<dbReference type="GO" id="GO:0004150">
    <property type="term" value="F:dihydroneopterin aldolase activity"/>
    <property type="evidence" value="ECO:0007669"/>
    <property type="project" value="UniProtKB-EC"/>
</dbReference>
<evidence type="ECO:0000256" key="2">
    <source>
        <dbReference type="ARBA" id="ARBA00005013"/>
    </source>
</evidence>
<dbReference type="InterPro" id="IPR043133">
    <property type="entry name" value="GTP-CH-I_C/QueF"/>
</dbReference>
<evidence type="ECO:0000313" key="9">
    <source>
        <dbReference type="EMBL" id="MBB5033106.1"/>
    </source>
</evidence>
<name>A0A7W7YBE8_9BACT</name>
<keyword evidence="6" id="KW-0456">Lyase</keyword>
<dbReference type="PANTHER" id="PTHR42844">
    <property type="entry name" value="DIHYDRONEOPTERIN ALDOLASE 1-RELATED"/>
    <property type="match status" value="1"/>
</dbReference>
<dbReference type="GO" id="GO:0046656">
    <property type="term" value="P:folic acid biosynthetic process"/>
    <property type="evidence" value="ECO:0007669"/>
    <property type="project" value="UniProtKB-KW"/>
</dbReference>
<dbReference type="RefSeq" id="WP_184340024.1">
    <property type="nucleotide sequence ID" value="NZ_JACHIG010000005.1"/>
</dbReference>
<comment type="pathway">
    <text evidence="2">Cofactor biosynthesis; tetrahydrofolate biosynthesis; 2-amino-4-hydroxy-6-hydroxymethyl-7,8-dihydropteridine diphosphate from 7,8-dihydroneopterin triphosphate: step 3/4.</text>
</comment>
<dbReference type="InterPro" id="IPR006157">
    <property type="entry name" value="FolB_dom"/>
</dbReference>
<reference evidence="9 10" key="1">
    <citation type="submission" date="2020-08" db="EMBL/GenBank/DDBJ databases">
        <title>Genomic Encyclopedia of Type Strains, Phase IV (KMG-IV): sequencing the most valuable type-strain genomes for metagenomic binning, comparative biology and taxonomic classification.</title>
        <authorList>
            <person name="Goeker M."/>
        </authorList>
    </citation>
    <scope>NUCLEOTIDE SEQUENCE [LARGE SCALE GENOMIC DNA]</scope>
    <source>
        <strain evidence="9 10">DSM 12252</strain>
    </source>
</reference>
<keyword evidence="5" id="KW-0289">Folate biosynthesis</keyword>
<evidence type="ECO:0000256" key="5">
    <source>
        <dbReference type="ARBA" id="ARBA00022909"/>
    </source>
</evidence>
<proteinExistence type="inferred from homology"/>
<dbReference type="EC" id="4.1.2.25" evidence="4"/>
<comment type="similarity">
    <text evidence="3">Belongs to the DHNA family.</text>
</comment>
<accession>A0A7W7YBE8</accession>
<dbReference type="NCBIfam" id="TIGR00526">
    <property type="entry name" value="folB_dom"/>
    <property type="match status" value="1"/>
</dbReference>
<dbReference type="InterPro" id="IPR006156">
    <property type="entry name" value="Dihydroneopterin_aldolase"/>
</dbReference>
<dbReference type="SMART" id="SM00905">
    <property type="entry name" value="FolB"/>
    <property type="match status" value="1"/>
</dbReference>
<dbReference type="Gene3D" id="3.30.1130.10">
    <property type="match status" value="1"/>
</dbReference>
<comment type="catalytic activity">
    <reaction evidence="1">
        <text>7,8-dihydroneopterin = 6-hydroxymethyl-7,8-dihydropterin + glycolaldehyde</text>
        <dbReference type="Rhea" id="RHEA:10540"/>
        <dbReference type="ChEBI" id="CHEBI:17001"/>
        <dbReference type="ChEBI" id="CHEBI:17071"/>
        <dbReference type="ChEBI" id="CHEBI:44841"/>
        <dbReference type="EC" id="4.1.2.25"/>
    </reaction>
</comment>
<dbReference type="Proteomes" id="UP000590740">
    <property type="component" value="Unassembled WGS sequence"/>
</dbReference>
<dbReference type="SUPFAM" id="SSF55620">
    <property type="entry name" value="Tetrahydrobiopterin biosynthesis enzymes-like"/>
    <property type="match status" value="1"/>
</dbReference>
<dbReference type="PANTHER" id="PTHR42844:SF1">
    <property type="entry name" value="DIHYDRONEOPTERIN ALDOLASE 1-RELATED"/>
    <property type="match status" value="1"/>
</dbReference>
<protein>
    <recommendedName>
        <fullName evidence="4">dihydroneopterin aldolase</fullName>
        <ecNumber evidence="4">4.1.2.25</ecNumber>
    </recommendedName>
    <alternativeName>
        <fullName evidence="7">7,8-dihydroneopterin aldolase</fullName>
    </alternativeName>
</protein>
<sequence length="118" mass="12986">MLSPDEIRISALRLTTFIGVPEEERAASQVLEADITLRVARRFEEMKDDIAATIDYAAVALRMRELAGARPRRLIETLAAEMAACALEEFGAAGVSIELRKHILPGTDHVAVRLTRGE</sequence>
<evidence type="ECO:0000256" key="6">
    <source>
        <dbReference type="ARBA" id="ARBA00023239"/>
    </source>
</evidence>
<organism evidence="9 10">
    <name type="scientific">Prosthecobacter vanneervenii</name>
    <dbReference type="NCBI Taxonomy" id="48466"/>
    <lineage>
        <taxon>Bacteria</taxon>
        <taxon>Pseudomonadati</taxon>
        <taxon>Verrucomicrobiota</taxon>
        <taxon>Verrucomicrobiia</taxon>
        <taxon>Verrucomicrobiales</taxon>
        <taxon>Verrucomicrobiaceae</taxon>
        <taxon>Prosthecobacter</taxon>
    </lineage>
</organism>
<dbReference type="Pfam" id="PF02152">
    <property type="entry name" value="FolB"/>
    <property type="match status" value="1"/>
</dbReference>
<gene>
    <name evidence="9" type="ORF">HNQ65_002689</name>
</gene>
<keyword evidence="10" id="KW-1185">Reference proteome</keyword>